<keyword evidence="7" id="KW-0496">Mitochondrion</keyword>
<dbReference type="InterPro" id="IPR005717">
    <property type="entry name" value="Ribosomal_uS7_bac/org-type"/>
</dbReference>
<dbReference type="EMBL" id="KP165386">
    <property type="protein sequence ID" value="AJF36730.1"/>
    <property type="molecule type" value="Genomic_DNA"/>
</dbReference>
<dbReference type="InterPro" id="IPR023798">
    <property type="entry name" value="Ribosomal_uS7_dom"/>
</dbReference>
<evidence type="ECO:0000256" key="5">
    <source>
        <dbReference type="ARBA" id="ARBA00023274"/>
    </source>
</evidence>
<dbReference type="NCBIfam" id="TIGR01029">
    <property type="entry name" value="rpsG_bact"/>
    <property type="match status" value="1"/>
</dbReference>
<evidence type="ECO:0000256" key="4">
    <source>
        <dbReference type="ARBA" id="ARBA00022980"/>
    </source>
</evidence>
<keyword evidence="3" id="KW-0694">RNA-binding</keyword>
<evidence type="ECO:0000256" key="2">
    <source>
        <dbReference type="ARBA" id="ARBA00022730"/>
    </source>
</evidence>
<dbReference type="SUPFAM" id="SSF47973">
    <property type="entry name" value="Ribosomal protein S7"/>
    <property type="match status" value="1"/>
</dbReference>
<dbReference type="PIRSF" id="PIRSF002122">
    <property type="entry name" value="RPS7p_RPS7a_RPS5e_RPS7o"/>
    <property type="match status" value="1"/>
</dbReference>
<proteinExistence type="inferred from homology"/>
<dbReference type="AlphaFoldDB" id="A0A0B5H868"/>
<name>A0A0B5H868_KLEFL</name>
<evidence type="ECO:0000256" key="1">
    <source>
        <dbReference type="ARBA" id="ARBA00007151"/>
    </source>
</evidence>
<feature type="domain" description="Small ribosomal subunit protein uS7" evidence="6">
    <location>
        <begin position="14"/>
        <end position="138"/>
    </location>
</feature>
<dbReference type="GO" id="GO:0006412">
    <property type="term" value="P:translation"/>
    <property type="evidence" value="ECO:0007669"/>
    <property type="project" value="InterPro"/>
</dbReference>
<gene>
    <name evidence="7" type="primary">rps7</name>
</gene>
<dbReference type="PANTHER" id="PTHR11205">
    <property type="entry name" value="RIBOSOMAL PROTEIN S7"/>
    <property type="match status" value="1"/>
</dbReference>
<comment type="similarity">
    <text evidence="1">Belongs to the universal ribosomal protein uS7 family.</text>
</comment>
<evidence type="ECO:0000256" key="3">
    <source>
        <dbReference type="ARBA" id="ARBA00022884"/>
    </source>
</evidence>
<accession>A0A0B5H868</accession>
<dbReference type="InterPro" id="IPR036823">
    <property type="entry name" value="Ribosomal_uS7_dom_sf"/>
</dbReference>
<geneLocation type="mitochondrion" evidence="7"/>
<dbReference type="InterPro" id="IPR000235">
    <property type="entry name" value="Ribosomal_uS7"/>
</dbReference>
<reference evidence="7" key="1">
    <citation type="journal article" date="2014" name="Nucleic Acids Res.">
        <title>Widespread occurrence of organelle genome-encoded 5S rRNAs including permuted molecules.</title>
        <authorList>
            <person name="Valach M."/>
            <person name="Burger G."/>
            <person name="Gray M.W."/>
            <person name="Lang B.F."/>
        </authorList>
    </citation>
    <scope>NUCLEOTIDE SEQUENCE</scope>
    <source>
        <strain evidence="7">NIES-2285</strain>
    </source>
</reference>
<evidence type="ECO:0000259" key="6">
    <source>
        <dbReference type="Pfam" id="PF00177"/>
    </source>
</evidence>
<sequence length="146" mass="17081">MINPFLNRLSNPNEDRLIEKLINLFMTSGKKAKSRAILYKVLLTLPVSVTSAVENVKPILEVRKVRIGGKTYEVPALLKAQRQETMAIRWIVQSAIQERKRHNTIARCLITEIVNASQRKGHARKKREDLHRKAEDNRAFLHYRWW</sequence>
<dbReference type="Pfam" id="PF00177">
    <property type="entry name" value="Ribosomal_S7"/>
    <property type="match status" value="1"/>
</dbReference>
<dbReference type="Gene3D" id="1.10.455.10">
    <property type="entry name" value="Ribosomal protein S7 domain"/>
    <property type="match status" value="1"/>
</dbReference>
<keyword evidence="2" id="KW-0699">rRNA-binding</keyword>
<organism evidence="7">
    <name type="scientific">Klebsormidium flaccidum</name>
    <name type="common">Filamentous green alga</name>
    <name type="synonym">Ulothrix flaccida</name>
    <dbReference type="NCBI Taxonomy" id="3175"/>
    <lineage>
        <taxon>Eukaryota</taxon>
        <taxon>Viridiplantae</taxon>
        <taxon>Streptophyta</taxon>
        <taxon>Klebsormidiophyceae</taxon>
        <taxon>Klebsormidiales</taxon>
        <taxon>Klebsormidiaceae</taxon>
        <taxon>Klebsormidium</taxon>
    </lineage>
</organism>
<protein>
    <submittedName>
        <fullName evidence="7">Ribosomal protein S7</fullName>
    </submittedName>
</protein>
<dbReference type="GO" id="GO:0015935">
    <property type="term" value="C:small ribosomal subunit"/>
    <property type="evidence" value="ECO:0007669"/>
    <property type="project" value="InterPro"/>
</dbReference>
<dbReference type="GO" id="GO:0019843">
    <property type="term" value="F:rRNA binding"/>
    <property type="evidence" value="ECO:0007669"/>
    <property type="project" value="UniProtKB-KW"/>
</dbReference>
<keyword evidence="5" id="KW-0687">Ribonucleoprotein</keyword>
<evidence type="ECO:0000313" key="7">
    <source>
        <dbReference type="EMBL" id="AJF36730.1"/>
    </source>
</evidence>
<keyword evidence="4 7" id="KW-0689">Ribosomal protein</keyword>
<dbReference type="GO" id="GO:0003735">
    <property type="term" value="F:structural constituent of ribosome"/>
    <property type="evidence" value="ECO:0007669"/>
    <property type="project" value="InterPro"/>
</dbReference>